<protein>
    <recommendedName>
        <fullName evidence="3">Carboxypeptidase regulatory-like domain-containing protein</fullName>
    </recommendedName>
</protein>
<dbReference type="Proteomes" id="UP000004793">
    <property type="component" value="Chromosome"/>
</dbReference>
<evidence type="ECO:0008006" key="3">
    <source>
        <dbReference type="Google" id="ProtNLM"/>
    </source>
</evidence>
<keyword evidence="2" id="KW-1185">Reference proteome</keyword>
<dbReference type="SUPFAM" id="SSF49464">
    <property type="entry name" value="Carboxypeptidase regulatory domain-like"/>
    <property type="match status" value="1"/>
</dbReference>
<dbReference type="InterPro" id="IPR013784">
    <property type="entry name" value="Carb-bd-like_fold"/>
</dbReference>
<dbReference type="EMBL" id="AP012051">
    <property type="protein sequence ID" value="BAL80361.1"/>
    <property type="molecule type" value="Genomic_DNA"/>
</dbReference>
<dbReference type="KEGG" id="cex:CSE_02350"/>
<proteinExistence type="predicted"/>
<accession>A0A7U6JE49</accession>
<dbReference type="SUPFAM" id="SSF49452">
    <property type="entry name" value="Starch-binding domain-like"/>
    <property type="match status" value="1"/>
</dbReference>
<sequence>MSLATSNNKAYVFVFSENQYETLYTVNLNSGRYTVTWREKYPKGIQNFNLDHCYSEFININNIPHLLFISENRNNFILQPFNENGPFGEQIILKGGQPVYADILIERTSLKTNPKKAICGSPLLIQGTAYNRGGQTANNVTAFFKIDDTNIGSLDLGNIQPFDSVSFAKIYNVSDTLTKDRINVEISLITNSKQFATKNDKETFMLDVLRKGVVFGRVSEGSGVTDPTWYTAGLEGVEVSFQGIKTYTDKNGFFTIENVEFGKGIIKFKKNSYNDVSFEIETTRTKPIVNASVRMNNHGRLKIIIQDEKGEKLSNVTVYLVDHEYQTDTDKNGEITFNIPKGTYRIAFKKAGYQAIPPSVYYVELSKEKTVTITLKELTTAILRGK</sequence>
<dbReference type="AlphaFoldDB" id="A0A7U6JE49"/>
<dbReference type="Gene3D" id="2.60.40.1120">
    <property type="entry name" value="Carboxypeptidase-like, regulatory domain"/>
    <property type="match status" value="2"/>
</dbReference>
<dbReference type="Pfam" id="PF13620">
    <property type="entry name" value="CarboxypepD_reg"/>
    <property type="match status" value="1"/>
</dbReference>
<organism evidence="1 2">
    <name type="scientific">Caldisericum exile (strain DSM 21853 / NBRC 104410 / AZM16c01)</name>
    <dbReference type="NCBI Taxonomy" id="511051"/>
    <lineage>
        <taxon>Bacteria</taxon>
        <taxon>Pseudomonadati</taxon>
        <taxon>Caldisericota/Cryosericota group</taxon>
        <taxon>Caldisericota</taxon>
        <taxon>Caldisericia</taxon>
        <taxon>Caldisericales</taxon>
        <taxon>Caldisericaceae</taxon>
        <taxon>Caldisericum</taxon>
    </lineage>
</organism>
<name>A0A7U6JE49_CALEA</name>
<gene>
    <name evidence="1" type="ordered locus">CSE_02350</name>
</gene>
<dbReference type="GO" id="GO:0030246">
    <property type="term" value="F:carbohydrate binding"/>
    <property type="evidence" value="ECO:0007669"/>
    <property type="project" value="InterPro"/>
</dbReference>
<evidence type="ECO:0000313" key="1">
    <source>
        <dbReference type="EMBL" id="BAL80361.1"/>
    </source>
</evidence>
<dbReference type="InterPro" id="IPR008969">
    <property type="entry name" value="CarboxyPept-like_regulatory"/>
</dbReference>
<reference evidence="1 2" key="1">
    <citation type="submission" date="2011-01" db="EMBL/GenBank/DDBJ databases">
        <title>Whole genome sequence of Caldisericum exile AZM16c01.</title>
        <authorList>
            <person name="Narita-Yamada S."/>
            <person name="Kawakoshi A."/>
            <person name="Nakamura S."/>
            <person name="Sasagawa M."/>
            <person name="Fukada J."/>
            <person name="Sekine M."/>
            <person name="Kato Y."/>
            <person name="Fukai R."/>
            <person name="Sasaki K."/>
            <person name="Hanamaki A."/>
            <person name="Narita H."/>
            <person name="Konno Y."/>
            <person name="Mori K."/>
            <person name="Yamazaki S."/>
            <person name="Suzuki K."/>
            <person name="Fujita N."/>
        </authorList>
    </citation>
    <scope>NUCLEOTIDE SEQUENCE [LARGE SCALE GENOMIC DNA]</scope>
    <source>
        <strain evidence="2">DSM 21853 / NBRC 104410 / AZM16c01</strain>
    </source>
</reference>
<evidence type="ECO:0000313" key="2">
    <source>
        <dbReference type="Proteomes" id="UP000004793"/>
    </source>
</evidence>